<dbReference type="Proteomes" id="UP000887458">
    <property type="component" value="Unassembled WGS sequence"/>
</dbReference>
<evidence type="ECO:0000313" key="2">
    <source>
        <dbReference type="EMBL" id="KAH9420583.1"/>
    </source>
</evidence>
<dbReference type="SMART" id="SM00671">
    <property type="entry name" value="SEL1"/>
    <property type="match status" value="2"/>
</dbReference>
<feature type="region of interest" description="Disordered" evidence="1">
    <location>
        <begin position="36"/>
        <end position="55"/>
    </location>
</feature>
<comment type="caution">
    <text evidence="2">The sequence shown here is derived from an EMBL/GenBank/DDBJ whole genome shotgun (WGS) entry which is preliminary data.</text>
</comment>
<feature type="compositionally biased region" description="Acidic residues" evidence="1">
    <location>
        <begin position="243"/>
        <end position="256"/>
    </location>
</feature>
<name>A0ABQ8JDF4_DERPT</name>
<reference evidence="2 3" key="1">
    <citation type="journal article" date="2018" name="J. Allergy Clin. Immunol.">
        <title>High-quality assembly of Dermatophagoides pteronyssinus genome and transcriptome reveals a wide range of novel allergens.</title>
        <authorList>
            <person name="Liu X.Y."/>
            <person name="Yang K.Y."/>
            <person name="Wang M.Q."/>
            <person name="Kwok J.S."/>
            <person name="Zeng X."/>
            <person name="Yang Z."/>
            <person name="Xiao X.J."/>
            <person name="Lau C.P."/>
            <person name="Li Y."/>
            <person name="Huang Z.M."/>
            <person name="Ba J.G."/>
            <person name="Yim A.K."/>
            <person name="Ouyang C.Y."/>
            <person name="Ngai S.M."/>
            <person name="Chan T.F."/>
            <person name="Leung E.L."/>
            <person name="Liu L."/>
            <person name="Liu Z.G."/>
            <person name="Tsui S.K."/>
        </authorList>
    </citation>
    <scope>NUCLEOTIDE SEQUENCE [LARGE SCALE GENOMIC DNA]</scope>
    <source>
        <strain evidence="2">Derp</strain>
    </source>
</reference>
<proteinExistence type="predicted"/>
<dbReference type="InterPro" id="IPR011990">
    <property type="entry name" value="TPR-like_helical_dom_sf"/>
</dbReference>
<dbReference type="SUPFAM" id="SSF81901">
    <property type="entry name" value="HCP-like"/>
    <property type="match status" value="1"/>
</dbReference>
<dbReference type="Pfam" id="PF08238">
    <property type="entry name" value="Sel1"/>
    <property type="match status" value="2"/>
</dbReference>
<dbReference type="EMBL" id="NJHN03000047">
    <property type="protein sequence ID" value="KAH9420583.1"/>
    <property type="molecule type" value="Genomic_DNA"/>
</dbReference>
<accession>A0ABQ8JDF4</accession>
<feature type="region of interest" description="Disordered" evidence="1">
    <location>
        <begin position="234"/>
        <end position="261"/>
    </location>
</feature>
<gene>
    <name evidence="2" type="ORF">DERP_001010</name>
</gene>
<evidence type="ECO:0000256" key="1">
    <source>
        <dbReference type="SAM" id="MobiDB-lite"/>
    </source>
</evidence>
<keyword evidence="3" id="KW-1185">Reference proteome</keyword>
<evidence type="ECO:0000313" key="3">
    <source>
        <dbReference type="Proteomes" id="UP000887458"/>
    </source>
</evidence>
<dbReference type="PANTHER" id="PTHR45011">
    <property type="entry name" value="DAP3-BINDING CELL DEATH ENHANCER 1"/>
    <property type="match status" value="1"/>
</dbReference>
<reference evidence="2 3" key="2">
    <citation type="journal article" date="2022" name="Mol. Biol. Evol.">
        <title>Comparative Genomics Reveals Insights into the Divergent Evolution of Astigmatic Mites and Household Pest Adaptations.</title>
        <authorList>
            <person name="Xiong Q."/>
            <person name="Wan A.T."/>
            <person name="Liu X."/>
            <person name="Fung C.S."/>
            <person name="Xiao X."/>
            <person name="Malainual N."/>
            <person name="Hou J."/>
            <person name="Wang L."/>
            <person name="Wang M."/>
            <person name="Yang K.Y."/>
            <person name="Cui Y."/>
            <person name="Leung E.L."/>
            <person name="Nong W."/>
            <person name="Shin S.K."/>
            <person name="Au S.W."/>
            <person name="Jeong K.Y."/>
            <person name="Chew F.T."/>
            <person name="Hui J.H."/>
            <person name="Leung T.F."/>
            <person name="Tungtrongchitr A."/>
            <person name="Zhong N."/>
            <person name="Liu Z."/>
            <person name="Tsui S.K."/>
        </authorList>
    </citation>
    <scope>NUCLEOTIDE SEQUENCE [LARGE SCALE GENOMIC DNA]</scope>
    <source>
        <strain evidence="2">Derp</strain>
    </source>
</reference>
<dbReference type="PANTHER" id="PTHR45011:SF1">
    <property type="entry name" value="DAP3-BINDING CELL DEATH ENHANCER 1"/>
    <property type="match status" value="1"/>
</dbReference>
<sequence>MPFFRCPLPKFDAPKPSFRFDSNSLPNYFRILSNDEKPQQQQQQENECSNGEQKSEKVSDQIISTQCYWQKIILNQRCPIFRYHENWSKIKILDENGSDRNTDSNQTKHRFDFNSLNIRLLETFGFITTANLTIKTNHNDDEVHEPTNSITKSSSTTINTDEELLLDNIEEIEQILYCSQSELLNGHFLLNDNDNVNRKSAKKDKDNIITEQQQQQQQNDLSLICEKASGTVNVSSENNYNSDDNDDDDDEDDDEWMTNNDNISSNNIFRQTCIEYADILNNLSGIKLIKNQHTQNDALACWLSCDKRYSAALFNLGVAYENGLFNNVVVGGGGDGSKKPDMDMAFHYYALAANKGHPNAIYNIALYYLYGKGNIKANINYALQLLRIASDHGVKQAQDYCQQFNMKKKKLINQQQLNHKSKSLQTLSNHRYDQSSLLQLSNPIISIKQKSIEFQHSISNI</sequence>
<protein>
    <submittedName>
        <fullName evidence="2">Uncharacterized protein</fullName>
    </submittedName>
</protein>
<organism evidence="2 3">
    <name type="scientific">Dermatophagoides pteronyssinus</name>
    <name type="common">European house dust mite</name>
    <dbReference type="NCBI Taxonomy" id="6956"/>
    <lineage>
        <taxon>Eukaryota</taxon>
        <taxon>Metazoa</taxon>
        <taxon>Ecdysozoa</taxon>
        <taxon>Arthropoda</taxon>
        <taxon>Chelicerata</taxon>
        <taxon>Arachnida</taxon>
        <taxon>Acari</taxon>
        <taxon>Acariformes</taxon>
        <taxon>Sarcoptiformes</taxon>
        <taxon>Astigmata</taxon>
        <taxon>Psoroptidia</taxon>
        <taxon>Analgoidea</taxon>
        <taxon>Pyroglyphidae</taxon>
        <taxon>Dermatophagoidinae</taxon>
        <taxon>Dermatophagoides</taxon>
    </lineage>
</organism>
<dbReference type="InterPro" id="IPR006597">
    <property type="entry name" value="Sel1-like"/>
</dbReference>
<dbReference type="InterPro" id="IPR052748">
    <property type="entry name" value="ISR_Activator"/>
</dbReference>
<dbReference type="Gene3D" id="1.25.40.10">
    <property type="entry name" value="Tetratricopeptide repeat domain"/>
    <property type="match status" value="1"/>
</dbReference>